<dbReference type="RefSeq" id="WP_159979216.1">
    <property type="nucleotide sequence ID" value="NZ_BLIV01000006.1"/>
</dbReference>
<dbReference type="EMBL" id="BLIV01000006">
    <property type="protein sequence ID" value="GFE51476.1"/>
    <property type="molecule type" value="Genomic_DNA"/>
</dbReference>
<evidence type="ECO:0000313" key="2">
    <source>
        <dbReference type="Proteomes" id="UP000436522"/>
    </source>
</evidence>
<dbReference type="Gene3D" id="3.30.450.40">
    <property type="match status" value="1"/>
</dbReference>
<accession>A0A640VZ05</accession>
<dbReference type="AlphaFoldDB" id="A0A640VZ05"/>
<keyword evidence="2" id="KW-1185">Reference proteome</keyword>
<dbReference type="Pfam" id="PF04340">
    <property type="entry name" value="DUF484"/>
    <property type="match status" value="1"/>
</dbReference>
<reference evidence="1 2" key="1">
    <citation type="submission" date="2019-12" db="EMBL/GenBank/DDBJ databases">
        <title>Roseobacter cerasinus sp. nov., isolated from seawater around aquaculture.</title>
        <authorList>
            <person name="Muramatsu S."/>
            <person name="Takabe Y."/>
            <person name="Mori K."/>
            <person name="Takaichi S."/>
            <person name="Hanada S."/>
        </authorList>
    </citation>
    <scope>NUCLEOTIDE SEQUENCE [LARGE SCALE GENOMIC DNA]</scope>
    <source>
        <strain evidence="1 2">AI77</strain>
    </source>
</reference>
<dbReference type="InterPro" id="IPR007435">
    <property type="entry name" value="DUF484"/>
</dbReference>
<comment type="caution">
    <text evidence="1">The sequence shown here is derived from an EMBL/GenBank/DDBJ whole genome shotgun (WGS) entry which is preliminary data.</text>
</comment>
<proteinExistence type="predicted"/>
<organism evidence="1 2">
    <name type="scientific">Roseobacter cerasinus</name>
    <dbReference type="NCBI Taxonomy" id="2602289"/>
    <lineage>
        <taxon>Bacteria</taxon>
        <taxon>Pseudomonadati</taxon>
        <taxon>Pseudomonadota</taxon>
        <taxon>Alphaproteobacteria</taxon>
        <taxon>Rhodobacterales</taxon>
        <taxon>Roseobacteraceae</taxon>
        <taxon>Roseobacter</taxon>
    </lineage>
</organism>
<name>A0A640VZ05_9RHOB</name>
<dbReference type="InterPro" id="IPR029016">
    <property type="entry name" value="GAF-like_dom_sf"/>
</dbReference>
<sequence length="227" mass="24086">MSSEPKISDAVRAAILSQPNVILNDPDVMNALVAANERAMGSNVVDLRGIAMDRMETRLDQLEDTHRSVIAAAYENVAGTQQIHRAILRLLDPADLDTVLDDLGGPVADILRVDAVRLVLETADNAPVALQNDHLALAPQGFVAAYLGQTQPGPSREVTLRPPGIGAAEIYGQTSIASEACLVLDLGMPGLLLLGSKDGQMFGPQQGTDLLAFLGGVVERVLRRLLP</sequence>
<protein>
    <submittedName>
        <fullName evidence="1">Tyrosine recombinase XerC</fullName>
    </submittedName>
</protein>
<dbReference type="OrthoDB" id="7200179at2"/>
<gene>
    <name evidence="1" type="ORF">So717_32290</name>
</gene>
<dbReference type="Proteomes" id="UP000436522">
    <property type="component" value="Unassembled WGS sequence"/>
</dbReference>
<evidence type="ECO:0000313" key="1">
    <source>
        <dbReference type="EMBL" id="GFE51476.1"/>
    </source>
</evidence>